<dbReference type="RefSeq" id="WP_135461402.1">
    <property type="nucleotide sequence ID" value="NZ_SRLC01000001.1"/>
</dbReference>
<name>A0A4Z0Q295_9BACT</name>
<dbReference type="Proteomes" id="UP000297549">
    <property type="component" value="Unassembled WGS sequence"/>
</dbReference>
<dbReference type="AlphaFoldDB" id="A0A4Z0Q295"/>
<accession>A0A4Z0Q295</accession>
<dbReference type="EMBL" id="SRLC01000001">
    <property type="protein sequence ID" value="TGE24130.1"/>
    <property type="molecule type" value="Genomic_DNA"/>
</dbReference>
<comment type="caution">
    <text evidence="1">The sequence shown here is derived from an EMBL/GenBank/DDBJ whole genome shotgun (WGS) entry which is preliminary data.</text>
</comment>
<keyword evidence="2" id="KW-1185">Reference proteome</keyword>
<organism evidence="1 2">
    <name type="scientific">Hymenobacter aquaticus</name>
    <dbReference type="NCBI Taxonomy" id="1867101"/>
    <lineage>
        <taxon>Bacteria</taxon>
        <taxon>Pseudomonadati</taxon>
        <taxon>Bacteroidota</taxon>
        <taxon>Cytophagia</taxon>
        <taxon>Cytophagales</taxon>
        <taxon>Hymenobacteraceae</taxon>
        <taxon>Hymenobacter</taxon>
    </lineage>
</organism>
<evidence type="ECO:0000313" key="2">
    <source>
        <dbReference type="Proteomes" id="UP000297549"/>
    </source>
</evidence>
<dbReference type="OrthoDB" id="1245845at2"/>
<sequence length="320" mass="38033">MLFDDKLHILFEYKIIHNKLYMVTSCGKENILCINLQYLPSSEEWDANKSIFNWNSNYYYSIQMFEEYIIKEFALLPNTISAYKSLMDQILLICFNGIASIVEFVFNDYNKNNGVPAYNDFVKAFEIYSGACNENYEVKALDSIVIFKLKNESFEINTYESMKQYLKSYIEGESYDEIYTETEMRIWSEIYLDPGIEKEYFIPKMLNEWEIYWSTLYSSVRERVGSTSHLDGRKEASLRKLNMYFDLYKESNDVIRLAWDFDDMVLYPIAVITMVNIFDSDVCYDEYCELEFFTGGKWESISLNEEDPSALIFFIRREDI</sequence>
<proteinExistence type="predicted"/>
<reference evidence="1 2" key="1">
    <citation type="submission" date="2019-04" db="EMBL/GenBank/DDBJ databases">
        <authorList>
            <person name="Feng G."/>
            <person name="Zhang J."/>
            <person name="Zhu H."/>
        </authorList>
    </citation>
    <scope>NUCLEOTIDE SEQUENCE [LARGE SCALE GENOMIC DNA]</scope>
    <source>
        <strain evidence="1 2">JCM 31653</strain>
    </source>
</reference>
<gene>
    <name evidence="1" type="ORF">E5K00_02640</name>
</gene>
<protein>
    <submittedName>
        <fullName evidence="1">Uncharacterized protein</fullName>
    </submittedName>
</protein>
<evidence type="ECO:0000313" key="1">
    <source>
        <dbReference type="EMBL" id="TGE24130.1"/>
    </source>
</evidence>